<dbReference type="Gene3D" id="3.40.50.1820">
    <property type="entry name" value="alpha/beta hydrolase"/>
    <property type="match status" value="1"/>
</dbReference>
<keyword evidence="2" id="KW-0378">Hydrolase</keyword>
<dbReference type="InterPro" id="IPR000073">
    <property type="entry name" value="AB_hydrolase_1"/>
</dbReference>
<dbReference type="RefSeq" id="WP_166137733.1">
    <property type="nucleotide sequence ID" value="NZ_CP060811.1"/>
</dbReference>
<accession>A0A7T7WGR3</accession>
<dbReference type="AlphaFoldDB" id="A0A7T7WGR3"/>
<dbReference type="SUPFAM" id="SSF53474">
    <property type="entry name" value="alpha/beta-Hydrolases"/>
    <property type="match status" value="1"/>
</dbReference>
<gene>
    <name evidence="2" type="ORF">IAQ69_10685</name>
</gene>
<dbReference type="InterPro" id="IPR050228">
    <property type="entry name" value="Carboxylesterase_BioH"/>
</dbReference>
<evidence type="ECO:0000313" key="3">
    <source>
        <dbReference type="Proteomes" id="UP000596079"/>
    </source>
</evidence>
<organism evidence="2 3">
    <name type="scientific">Acinetobacter variabilis</name>
    <dbReference type="NCBI Taxonomy" id="70346"/>
    <lineage>
        <taxon>Bacteria</taxon>
        <taxon>Pseudomonadati</taxon>
        <taxon>Pseudomonadota</taxon>
        <taxon>Gammaproteobacteria</taxon>
        <taxon>Moraxellales</taxon>
        <taxon>Moraxellaceae</taxon>
        <taxon>Acinetobacter</taxon>
    </lineage>
</organism>
<feature type="domain" description="AB hydrolase-1" evidence="1">
    <location>
        <begin position="4"/>
        <end position="125"/>
    </location>
</feature>
<dbReference type="InterPro" id="IPR029058">
    <property type="entry name" value="AB_hydrolase_fold"/>
</dbReference>
<evidence type="ECO:0000313" key="2">
    <source>
        <dbReference type="EMBL" id="QQN87334.1"/>
    </source>
</evidence>
<sequence>MNQLVFLPGASGSQGFWQPLLAHLKTDQSTKILTYPGFDGVELNSTIQNLHDLQELITEQIEDDSILVAQSMGGVLAVGIALHHPQKVKGLVLLATSGGVDLSQFGCADWRIDYREQFKDVPDWFLQDQTVFSLKQLSNLEIPVLLIWGDQDALSTVQVGQCLKQNLKHANLHVIQSGDHFFAATHPVQTAELIEAWLESIEWSK</sequence>
<protein>
    <submittedName>
        <fullName evidence="2">Alpha/beta hydrolase</fullName>
    </submittedName>
</protein>
<proteinExistence type="predicted"/>
<dbReference type="PANTHER" id="PTHR43194">
    <property type="entry name" value="HYDROLASE ALPHA/BETA FOLD FAMILY"/>
    <property type="match status" value="1"/>
</dbReference>
<dbReference type="GO" id="GO:0016787">
    <property type="term" value="F:hydrolase activity"/>
    <property type="evidence" value="ECO:0007669"/>
    <property type="project" value="UniProtKB-KW"/>
</dbReference>
<dbReference type="Pfam" id="PF12697">
    <property type="entry name" value="Abhydrolase_6"/>
    <property type="match status" value="1"/>
</dbReference>
<dbReference type="EMBL" id="CP060811">
    <property type="protein sequence ID" value="QQN87334.1"/>
    <property type="molecule type" value="Genomic_DNA"/>
</dbReference>
<reference evidence="2 3" key="1">
    <citation type="submission" date="2020-08" db="EMBL/GenBank/DDBJ databases">
        <title>Emergence of ISAba1-mediated novel tet(X) in Acinetobacter variabilis from a chicken farm.</title>
        <authorList>
            <person name="Peng K."/>
            <person name="Li R."/>
        </authorList>
    </citation>
    <scope>NUCLEOTIDE SEQUENCE [LARGE SCALE GENOMIC DNA]</scope>
    <source>
        <strain evidence="2 3">XM9F202-2</strain>
    </source>
</reference>
<dbReference type="Proteomes" id="UP000596079">
    <property type="component" value="Chromosome"/>
</dbReference>
<name>A0A7T7WGR3_9GAMM</name>
<evidence type="ECO:0000259" key="1">
    <source>
        <dbReference type="Pfam" id="PF12697"/>
    </source>
</evidence>
<dbReference type="PANTHER" id="PTHR43194:SF5">
    <property type="entry name" value="PIMELOYL-[ACYL-CARRIER PROTEIN] METHYL ESTER ESTERASE"/>
    <property type="match status" value="1"/>
</dbReference>